<accession>A0A4Q7P412</accession>
<evidence type="ECO:0000313" key="1">
    <source>
        <dbReference type="EMBL" id="RZS93432.1"/>
    </source>
</evidence>
<dbReference type="EMBL" id="SGXE01000002">
    <property type="protein sequence ID" value="RZS93432.1"/>
    <property type="molecule type" value="Genomic_DNA"/>
</dbReference>
<reference evidence="1 2" key="1">
    <citation type="submission" date="2019-02" db="EMBL/GenBank/DDBJ databases">
        <title>Genomic Encyclopedia of Type Strains, Phase IV (KMG-IV): sequencing the most valuable type-strain genomes for metagenomic binning, comparative biology and taxonomic classification.</title>
        <authorList>
            <person name="Goeker M."/>
        </authorList>
    </citation>
    <scope>NUCLEOTIDE SEQUENCE [LARGE SCALE GENOMIC DNA]</scope>
    <source>
        <strain evidence="1 2">DSM 17196</strain>
    </source>
</reference>
<name>A0A4Q7P412_9FLAO</name>
<gene>
    <name evidence="1" type="ORF">EV197_2010</name>
</gene>
<dbReference type="Proteomes" id="UP000292262">
    <property type="component" value="Unassembled WGS sequence"/>
</dbReference>
<proteinExistence type="predicted"/>
<dbReference type="AlphaFoldDB" id="A0A4Q7P412"/>
<comment type="caution">
    <text evidence="1">The sequence shown here is derived from an EMBL/GenBank/DDBJ whole genome shotgun (WGS) entry which is preliminary data.</text>
</comment>
<protein>
    <submittedName>
        <fullName evidence="1">Uncharacterized protein</fullName>
    </submittedName>
</protein>
<sequence>MSLYGNLKEVPDKKIYLNINALEKGEYELNIVYKNKVVKTTTFTKK</sequence>
<evidence type="ECO:0000313" key="2">
    <source>
        <dbReference type="Proteomes" id="UP000292262"/>
    </source>
</evidence>
<keyword evidence="2" id="KW-1185">Reference proteome</keyword>
<organism evidence="1 2">
    <name type="scientific">Aquimarina brevivitae</name>
    <dbReference type="NCBI Taxonomy" id="323412"/>
    <lineage>
        <taxon>Bacteria</taxon>
        <taxon>Pseudomonadati</taxon>
        <taxon>Bacteroidota</taxon>
        <taxon>Flavobacteriia</taxon>
        <taxon>Flavobacteriales</taxon>
        <taxon>Flavobacteriaceae</taxon>
        <taxon>Aquimarina</taxon>
    </lineage>
</organism>